<dbReference type="SUPFAM" id="SSF56059">
    <property type="entry name" value="Glutathione synthetase ATP-binding domain-like"/>
    <property type="match status" value="1"/>
</dbReference>
<keyword evidence="1" id="KW-0547">Nucleotide-binding</keyword>
<dbReference type="GO" id="GO:0005524">
    <property type="term" value="F:ATP binding"/>
    <property type="evidence" value="ECO:0007669"/>
    <property type="project" value="UniProtKB-UniRule"/>
</dbReference>
<gene>
    <name evidence="3" type="ORF">FHS18_000160</name>
</gene>
<dbReference type="EMBL" id="JACHXK010000001">
    <property type="protein sequence ID" value="MBB3108132.1"/>
    <property type="molecule type" value="Genomic_DNA"/>
</dbReference>
<name>A0A7W5FKP6_9BACL</name>
<evidence type="ECO:0000256" key="1">
    <source>
        <dbReference type="PROSITE-ProRule" id="PRU00409"/>
    </source>
</evidence>
<comment type="caution">
    <text evidence="3">The sequence shown here is derived from an EMBL/GenBank/DDBJ whole genome shotgun (WGS) entry which is preliminary data.</text>
</comment>
<keyword evidence="1" id="KW-0067">ATP-binding</keyword>
<organism evidence="3 4">
    <name type="scientific">Paenibacillus phyllosphaerae</name>
    <dbReference type="NCBI Taxonomy" id="274593"/>
    <lineage>
        <taxon>Bacteria</taxon>
        <taxon>Bacillati</taxon>
        <taxon>Bacillota</taxon>
        <taxon>Bacilli</taxon>
        <taxon>Bacillales</taxon>
        <taxon>Paenibacillaceae</taxon>
        <taxon>Paenibacillus</taxon>
    </lineage>
</organism>
<protein>
    <recommendedName>
        <fullName evidence="2">ATP-grasp domain-containing protein</fullName>
    </recommendedName>
</protein>
<reference evidence="3 4" key="1">
    <citation type="submission" date="2020-08" db="EMBL/GenBank/DDBJ databases">
        <title>Genomic Encyclopedia of Type Strains, Phase III (KMG-III): the genomes of soil and plant-associated and newly described type strains.</title>
        <authorList>
            <person name="Whitman W."/>
        </authorList>
    </citation>
    <scope>NUCLEOTIDE SEQUENCE [LARGE SCALE GENOMIC DNA]</scope>
    <source>
        <strain evidence="3 4">CECT 5862</strain>
    </source>
</reference>
<evidence type="ECO:0000313" key="4">
    <source>
        <dbReference type="Proteomes" id="UP000570361"/>
    </source>
</evidence>
<accession>A0A7W5FKP6</accession>
<dbReference type="Proteomes" id="UP000570361">
    <property type="component" value="Unassembled WGS sequence"/>
</dbReference>
<feature type="domain" description="ATP-grasp" evidence="2">
    <location>
        <begin position="155"/>
        <end position="360"/>
    </location>
</feature>
<dbReference type="RefSeq" id="WP_183595937.1">
    <property type="nucleotide sequence ID" value="NZ_JACHXK010000001.1"/>
</dbReference>
<dbReference type="AlphaFoldDB" id="A0A7W5FKP6"/>
<dbReference type="Gene3D" id="3.30.470.20">
    <property type="entry name" value="ATP-grasp fold, B domain"/>
    <property type="match status" value="1"/>
</dbReference>
<dbReference type="GO" id="GO:0046872">
    <property type="term" value="F:metal ion binding"/>
    <property type="evidence" value="ECO:0007669"/>
    <property type="project" value="InterPro"/>
</dbReference>
<evidence type="ECO:0000259" key="2">
    <source>
        <dbReference type="PROSITE" id="PS50975"/>
    </source>
</evidence>
<dbReference type="PROSITE" id="PS50975">
    <property type="entry name" value="ATP_GRASP"/>
    <property type="match status" value="1"/>
</dbReference>
<keyword evidence="4" id="KW-1185">Reference proteome</keyword>
<dbReference type="InterPro" id="IPR011761">
    <property type="entry name" value="ATP-grasp"/>
</dbReference>
<proteinExistence type="predicted"/>
<sequence>MRERTVYGAVFEAEKYWREPNASLLPTLKDRQSERIVSAMDELMFVFCEPDDVLLTRQPFHPILREYLDSIEIRFRGASLELNPDAVPADERHLFAWLAANETVPRLVTSLGGVTRLVPYALLPDCDQAAARYGLELQAPEQEVVARVNSKVYAMELRNRLELPNPAVVARSADELEEAGTAMLEAGPVLIKDPLGVSGKGNLLVESLDRLSRIAQLLKTQEQNKGSATHFIVEPLLEKETDFSIQLEIMQDGTYECLSVNRVVNNGFAYAETVTADARLLEEIRSKGYYDTVSRIASQLHGDRYFGYVSLDSMLLRGGALFPIVEINARMSMSLIKHRLDLYLQKLGTQGNLTFLNTEMPAGGFAAWLAWLEASGLLFDNRTLEGIMPISANTLEANAEEKAPKGRQYIVAVARTAQDRARLVQQLRTLLIERGCRLF</sequence>
<evidence type="ECO:0000313" key="3">
    <source>
        <dbReference type="EMBL" id="MBB3108132.1"/>
    </source>
</evidence>